<dbReference type="InterPro" id="IPR001867">
    <property type="entry name" value="OmpR/PhoB-type_DNA-bd"/>
</dbReference>
<keyword evidence="2" id="KW-0597">Phosphoprotein</keyword>
<protein>
    <submittedName>
        <fullName evidence="7">CadC family transcriptional regulator</fullName>
    </submittedName>
</protein>
<feature type="modified residue" description="4-aspartylphosphate" evidence="2">
    <location>
        <position position="234"/>
    </location>
</feature>
<dbReference type="SMART" id="SM00448">
    <property type="entry name" value="REC"/>
    <property type="match status" value="1"/>
</dbReference>
<sequence>MHYCFNAFVLDTQNRTLFCNNQRLHCDERVILLLAKLIDAYPTHCDQACLLEHIWPNTVVSSWSVARLISDTRKLFEAAGLKVPIIQTLHGRGYRLSPDIAAIIRSDAVANSFAAQDHSLVITDYATSAANSNTLQPAQKKPYFTLPGLVLIGILSSAVLALLYHNQAERNGQLVLAEPQNVKARILWVDDHPENNQAERQFLEQKKIGVYTTKTSSDALTLLSLYSYDAIITDMGRGTDPLAGLKLMQAIRERGINTPIYLYTIMPSEALRQKAQEHGAQDIAVEAEDLYQHLMPLIRYADEGVE</sequence>
<feature type="domain" description="OmpR/PhoB-type" evidence="6">
    <location>
        <begin position="1"/>
        <end position="98"/>
    </location>
</feature>
<evidence type="ECO:0000256" key="4">
    <source>
        <dbReference type="SAM" id="Phobius"/>
    </source>
</evidence>
<dbReference type="GO" id="GO:0000160">
    <property type="term" value="P:phosphorelay signal transduction system"/>
    <property type="evidence" value="ECO:0007669"/>
    <property type="project" value="InterPro"/>
</dbReference>
<dbReference type="AlphaFoldDB" id="A0A220URX8"/>
<keyword evidence="4" id="KW-1133">Transmembrane helix</keyword>
<proteinExistence type="predicted"/>
<dbReference type="InterPro" id="IPR001789">
    <property type="entry name" value="Sig_transdc_resp-reg_receiver"/>
</dbReference>
<feature type="DNA-binding region" description="OmpR/PhoB-type" evidence="3">
    <location>
        <begin position="1"/>
        <end position="98"/>
    </location>
</feature>
<dbReference type="SUPFAM" id="SSF52172">
    <property type="entry name" value="CheY-like"/>
    <property type="match status" value="1"/>
</dbReference>
<dbReference type="Pfam" id="PF00486">
    <property type="entry name" value="Trans_reg_C"/>
    <property type="match status" value="1"/>
</dbReference>
<feature type="domain" description="Response regulatory" evidence="5">
    <location>
        <begin position="185"/>
        <end position="301"/>
    </location>
</feature>
<dbReference type="InterPro" id="IPR016032">
    <property type="entry name" value="Sig_transdc_resp-reg_C-effctor"/>
</dbReference>
<dbReference type="Gene3D" id="1.10.10.10">
    <property type="entry name" value="Winged helix-like DNA-binding domain superfamily/Winged helix DNA-binding domain"/>
    <property type="match status" value="1"/>
</dbReference>
<dbReference type="RefSeq" id="WP_089068598.1">
    <property type="nucleotide sequence ID" value="NZ_CP022358.1"/>
</dbReference>
<dbReference type="KEGG" id="sbj:CF168_18485"/>
<keyword evidence="4" id="KW-0812">Transmembrane</keyword>
<dbReference type="Proteomes" id="UP000198367">
    <property type="component" value="Chromosome"/>
</dbReference>
<keyword evidence="4" id="KW-0472">Membrane</keyword>
<keyword evidence="8" id="KW-1185">Reference proteome</keyword>
<evidence type="ECO:0000259" key="5">
    <source>
        <dbReference type="PROSITE" id="PS50110"/>
    </source>
</evidence>
<dbReference type="PROSITE" id="PS50110">
    <property type="entry name" value="RESPONSE_REGULATORY"/>
    <property type="match status" value="1"/>
</dbReference>
<dbReference type="Gene3D" id="3.40.50.2300">
    <property type="match status" value="1"/>
</dbReference>
<evidence type="ECO:0000256" key="1">
    <source>
        <dbReference type="ARBA" id="ARBA00023125"/>
    </source>
</evidence>
<dbReference type="EMBL" id="CP022358">
    <property type="protein sequence ID" value="ASK70696.1"/>
    <property type="molecule type" value="Genomic_DNA"/>
</dbReference>
<dbReference type="InterPro" id="IPR011006">
    <property type="entry name" value="CheY-like_superfamily"/>
</dbReference>
<evidence type="ECO:0000313" key="8">
    <source>
        <dbReference type="Proteomes" id="UP000198367"/>
    </source>
</evidence>
<dbReference type="InterPro" id="IPR036388">
    <property type="entry name" value="WH-like_DNA-bd_sf"/>
</dbReference>
<dbReference type="GO" id="GO:0006355">
    <property type="term" value="P:regulation of DNA-templated transcription"/>
    <property type="evidence" value="ECO:0007669"/>
    <property type="project" value="InterPro"/>
</dbReference>
<evidence type="ECO:0000313" key="7">
    <source>
        <dbReference type="EMBL" id="ASK70696.1"/>
    </source>
</evidence>
<gene>
    <name evidence="7" type="ORF">CF168_18485</name>
</gene>
<dbReference type="Pfam" id="PF00072">
    <property type="entry name" value="Response_reg"/>
    <property type="match status" value="1"/>
</dbReference>
<accession>A0A220URX8</accession>
<evidence type="ECO:0000256" key="2">
    <source>
        <dbReference type="PROSITE-ProRule" id="PRU00169"/>
    </source>
</evidence>
<evidence type="ECO:0000259" key="6">
    <source>
        <dbReference type="PROSITE" id="PS51755"/>
    </source>
</evidence>
<evidence type="ECO:0000256" key="3">
    <source>
        <dbReference type="PROSITE-ProRule" id="PRU01091"/>
    </source>
</evidence>
<reference evidence="7 8" key="1">
    <citation type="submission" date="2017-07" db="EMBL/GenBank/DDBJ databases">
        <title>Phenotypical and genomic characterization of a clinical isolate of Shewanella bicestrii sp. nov. producing an extended-spectrum beta-lactamase and a new oxacillinase variant.</title>
        <authorList>
            <person name="Jousset A.B."/>
            <person name="Bonnin R.A."/>
            <person name="Girlich D."/>
            <person name="Dabos L."/>
            <person name="Potron A."/>
            <person name="Dortet L."/>
            <person name="Glaser P."/>
            <person name="Naas T."/>
        </authorList>
    </citation>
    <scope>NUCLEOTIDE SEQUENCE [LARGE SCALE GENOMIC DNA]</scope>
    <source>
        <strain evidence="7 8">JAB-1</strain>
    </source>
</reference>
<feature type="transmembrane region" description="Helical" evidence="4">
    <location>
        <begin position="143"/>
        <end position="164"/>
    </location>
</feature>
<dbReference type="CDD" id="cd00156">
    <property type="entry name" value="REC"/>
    <property type="match status" value="1"/>
</dbReference>
<dbReference type="SUPFAM" id="SSF46894">
    <property type="entry name" value="C-terminal effector domain of the bipartite response regulators"/>
    <property type="match status" value="1"/>
</dbReference>
<organism evidence="7 8">
    <name type="scientific">Shewanella bicestrii</name>
    <dbReference type="NCBI Taxonomy" id="2018305"/>
    <lineage>
        <taxon>Bacteria</taxon>
        <taxon>Pseudomonadati</taxon>
        <taxon>Pseudomonadota</taxon>
        <taxon>Gammaproteobacteria</taxon>
        <taxon>Alteromonadales</taxon>
        <taxon>Shewanellaceae</taxon>
        <taxon>Shewanella</taxon>
    </lineage>
</organism>
<keyword evidence="1 3" id="KW-0238">DNA-binding</keyword>
<dbReference type="PROSITE" id="PS51755">
    <property type="entry name" value="OMPR_PHOB"/>
    <property type="match status" value="1"/>
</dbReference>
<name>A0A220URX8_9GAMM</name>
<dbReference type="GO" id="GO:0003677">
    <property type="term" value="F:DNA binding"/>
    <property type="evidence" value="ECO:0007669"/>
    <property type="project" value="UniProtKB-UniRule"/>
</dbReference>